<dbReference type="Pfam" id="PF11079">
    <property type="entry name" value="YqhG"/>
    <property type="match status" value="1"/>
</dbReference>
<dbReference type="EMBL" id="DXHX01000123">
    <property type="protein sequence ID" value="HIV75013.1"/>
    <property type="molecule type" value="Genomic_DNA"/>
</dbReference>
<proteinExistence type="predicted"/>
<protein>
    <submittedName>
        <fullName evidence="1">YqhG family protein</fullName>
    </submittedName>
</protein>
<gene>
    <name evidence="1" type="ORF">H9895_08060</name>
</gene>
<name>A0A9D1TKR0_9BACI</name>
<reference evidence="1" key="1">
    <citation type="journal article" date="2021" name="PeerJ">
        <title>Extensive microbial diversity within the chicken gut microbiome revealed by metagenomics and culture.</title>
        <authorList>
            <person name="Gilroy R."/>
            <person name="Ravi A."/>
            <person name="Getino M."/>
            <person name="Pursley I."/>
            <person name="Horton D.L."/>
            <person name="Alikhan N.F."/>
            <person name="Baker D."/>
            <person name="Gharbi K."/>
            <person name="Hall N."/>
            <person name="Watson M."/>
            <person name="Adriaenssens E.M."/>
            <person name="Foster-Nyarko E."/>
            <person name="Jarju S."/>
            <person name="Secka A."/>
            <person name="Antonio M."/>
            <person name="Oren A."/>
            <person name="Chaudhuri R.R."/>
            <person name="La Ragione R."/>
            <person name="Hildebrand F."/>
            <person name="Pallen M.J."/>
        </authorList>
    </citation>
    <scope>NUCLEOTIDE SEQUENCE</scope>
    <source>
        <strain evidence="1">CHK169-2315</strain>
    </source>
</reference>
<accession>A0A9D1TKR0</accession>
<organism evidence="1 2">
    <name type="scientific">Candidatus Pseudogracilibacillus intestinigallinarum</name>
    <dbReference type="NCBI Taxonomy" id="2838742"/>
    <lineage>
        <taxon>Bacteria</taxon>
        <taxon>Bacillati</taxon>
        <taxon>Bacillota</taxon>
        <taxon>Bacilli</taxon>
        <taxon>Bacillales</taxon>
        <taxon>Bacillaceae</taxon>
        <taxon>Pseudogracilibacillus</taxon>
    </lineage>
</organism>
<evidence type="ECO:0000313" key="1">
    <source>
        <dbReference type="EMBL" id="HIV75013.1"/>
    </source>
</evidence>
<dbReference type="InterPro" id="IPR024562">
    <property type="entry name" value="YqhG"/>
</dbReference>
<reference evidence="1" key="2">
    <citation type="submission" date="2021-04" db="EMBL/GenBank/DDBJ databases">
        <authorList>
            <person name="Gilroy R."/>
        </authorList>
    </citation>
    <scope>NUCLEOTIDE SEQUENCE</scope>
    <source>
        <strain evidence="1">CHK169-2315</strain>
    </source>
</reference>
<comment type="caution">
    <text evidence="1">The sequence shown here is derived from an EMBL/GenBank/DDBJ whole genome shotgun (WGS) entry which is preliminary data.</text>
</comment>
<dbReference type="Proteomes" id="UP000823937">
    <property type="component" value="Unassembled WGS sequence"/>
</dbReference>
<evidence type="ECO:0000313" key="2">
    <source>
        <dbReference type="Proteomes" id="UP000823937"/>
    </source>
</evidence>
<sequence>MKKMSTLSFLQTFYKNFFRITNCDIVSEENNSITVQLTKEIDKAIMHRPFYWTYMETMQQEGIPQKVSFTTNDKTVNNYTLQYDTPLYNRTMSWLQKSTVYGVYYESIYTNTETMLYPWLLLNVKICYEGKIHTEEIISMGLQLIHGIIEFQMMEKLEEKSLQEKMNDYCYTIAPIISVLNGYKRMDEAINQHLESKSYEWAMTSYREMKLEETMYEKHDTNMHKNEKSAMYKRLQPKIHVEVLQGALIYIRNNQFRTT</sequence>
<dbReference type="AlphaFoldDB" id="A0A9D1TKR0"/>